<dbReference type="PATRIC" id="fig|888815.3.peg.1627"/>
<evidence type="ECO:0000313" key="3">
    <source>
        <dbReference type="Proteomes" id="UP000004185"/>
    </source>
</evidence>
<gene>
    <name evidence="2" type="ORF">HMPREF9388_1656</name>
</gene>
<sequence length="252" mass="29299">MIKYNVFIILKIEKRIGFMALKKPSSSKKMGKKKKQETTGNGNSRLGKIAENQFSYDTKEFENRDFLSTVELLDTKAILNNVKGQPIALENGYSGYLQIMEVRGKDLNSLSDNERQRTIQNFRKWNSEITFDYMFESTTLPTDTSEQIIESRRILNEVRREMSKTGISENRMEQLKDRESILMQNILSEEAVEQELYNAEFLIWLYGDTIEDLHRQVRKAQTSGNGDFVPVIVSASKKEQILKQYNNQNEKV</sequence>
<dbReference type="AlphaFoldDB" id="F0FG24"/>
<dbReference type="HOGENOM" id="CLU_1184529_0_0_9"/>
<dbReference type="Proteomes" id="UP000004185">
    <property type="component" value="Unassembled WGS sequence"/>
</dbReference>
<proteinExistence type="predicted"/>
<dbReference type="EMBL" id="AEWY01000008">
    <property type="protein sequence ID" value="EGC22065.1"/>
    <property type="molecule type" value="Genomic_DNA"/>
</dbReference>
<protein>
    <submittedName>
        <fullName evidence="2">Uncharacterized protein</fullName>
    </submittedName>
</protein>
<organism evidence="2 3">
    <name type="scientific">Streptococcus sanguinis SK353</name>
    <dbReference type="NCBI Taxonomy" id="888815"/>
    <lineage>
        <taxon>Bacteria</taxon>
        <taxon>Bacillati</taxon>
        <taxon>Bacillota</taxon>
        <taxon>Bacilli</taxon>
        <taxon>Lactobacillales</taxon>
        <taxon>Streptococcaceae</taxon>
        <taxon>Streptococcus</taxon>
    </lineage>
</organism>
<evidence type="ECO:0000256" key="1">
    <source>
        <dbReference type="SAM" id="MobiDB-lite"/>
    </source>
</evidence>
<comment type="caution">
    <text evidence="2">The sequence shown here is derived from an EMBL/GenBank/DDBJ whole genome shotgun (WGS) entry which is preliminary data.</text>
</comment>
<name>F0FG24_STRSA</name>
<accession>F0FG24</accession>
<feature type="compositionally biased region" description="Basic residues" evidence="1">
    <location>
        <begin position="25"/>
        <end position="35"/>
    </location>
</feature>
<feature type="region of interest" description="Disordered" evidence="1">
    <location>
        <begin position="24"/>
        <end position="46"/>
    </location>
</feature>
<evidence type="ECO:0000313" key="2">
    <source>
        <dbReference type="EMBL" id="EGC22065.1"/>
    </source>
</evidence>
<reference evidence="2 3" key="1">
    <citation type="submission" date="2011-01" db="EMBL/GenBank/DDBJ databases">
        <authorList>
            <person name="Muzny D."/>
            <person name="Qin X."/>
            <person name="Deng J."/>
            <person name="Jiang H."/>
            <person name="Liu Y."/>
            <person name="Qu J."/>
            <person name="Song X.-Z."/>
            <person name="Zhang L."/>
            <person name="Thornton R."/>
            <person name="Coyle M."/>
            <person name="Francisco L."/>
            <person name="Jackson L."/>
            <person name="Javaid M."/>
            <person name="Korchina V."/>
            <person name="Kovar C."/>
            <person name="Mata R."/>
            <person name="Mathew T."/>
            <person name="Ngo R."/>
            <person name="Nguyen L."/>
            <person name="Nguyen N."/>
            <person name="Okwuonu G."/>
            <person name="Ongeri F."/>
            <person name="Pham C."/>
            <person name="Simmons D."/>
            <person name="Wilczek-Boney K."/>
            <person name="Hale W."/>
            <person name="Jakkamsetti A."/>
            <person name="Pham P."/>
            <person name="Ruth R."/>
            <person name="San Lucas F."/>
            <person name="Warren J."/>
            <person name="Zhang J."/>
            <person name="Zhao Z."/>
            <person name="Zhou C."/>
            <person name="Zhu D."/>
            <person name="Lee S."/>
            <person name="Bess C."/>
            <person name="Blankenburg K."/>
            <person name="Forbes L."/>
            <person name="Fu Q."/>
            <person name="Gubbala S."/>
            <person name="Hirani K."/>
            <person name="Jayaseelan J.C."/>
            <person name="Lara F."/>
            <person name="Munidasa M."/>
            <person name="Palculict T."/>
            <person name="Patil S."/>
            <person name="Pu L.-L."/>
            <person name="Saada N."/>
            <person name="Tang L."/>
            <person name="Weissenberger G."/>
            <person name="Zhu Y."/>
            <person name="Hemphill L."/>
            <person name="Shang Y."/>
            <person name="Youmans B."/>
            <person name="Ayvaz T."/>
            <person name="Ross M."/>
            <person name="Santibanez J."/>
            <person name="Aqrawi P."/>
            <person name="Gross S."/>
            <person name="Joshi V."/>
            <person name="Fowler G."/>
            <person name="Nazareth L."/>
            <person name="Reid J."/>
            <person name="Worley K."/>
            <person name="Petrosino J."/>
            <person name="Highlander S."/>
            <person name="Gibbs R."/>
        </authorList>
    </citation>
    <scope>NUCLEOTIDE SEQUENCE [LARGE SCALE GENOMIC DNA]</scope>
    <source>
        <strain evidence="2 3">SK353</strain>
    </source>
</reference>